<feature type="domain" description="Aconitase B swivel" evidence="1">
    <location>
        <begin position="138"/>
        <end position="198"/>
    </location>
</feature>
<feature type="domain" description="Aconitase B HEAT-like" evidence="2">
    <location>
        <begin position="2"/>
        <end position="126"/>
    </location>
</feature>
<dbReference type="InterPro" id="IPR036288">
    <property type="entry name" value="Aconitase_B_HEAT-like_dom_sf"/>
</dbReference>
<dbReference type="InterPro" id="IPR015929">
    <property type="entry name" value="Aconitase_B_swivel"/>
</dbReference>
<dbReference type="Gene3D" id="3.20.19.10">
    <property type="entry name" value="Aconitase, domain 4"/>
    <property type="match status" value="1"/>
</dbReference>
<dbReference type="EC" id="4.2.1.3" evidence="3"/>
<dbReference type="Gene3D" id="1.25.40.310">
    <property type="entry name" value="Aconitate B, HEAT-like domain"/>
    <property type="match status" value="1"/>
</dbReference>
<dbReference type="InterPro" id="IPR015928">
    <property type="entry name" value="Aconitase/3IPM_dehydase_swvl"/>
</dbReference>
<dbReference type="SUPFAM" id="SSF74778">
    <property type="entry name" value="Aconitase B, N-terminal domain"/>
    <property type="match status" value="1"/>
</dbReference>
<organism evidence="3 4">
    <name type="scientific">Burkholderia contaminans LMG 23361</name>
    <dbReference type="NCBI Taxonomy" id="1334628"/>
    <lineage>
        <taxon>Bacteria</taxon>
        <taxon>Pseudomonadati</taxon>
        <taxon>Pseudomonadota</taxon>
        <taxon>Betaproteobacteria</taxon>
        <taxon>Burkholderiales</taxon>
        <taxon>Burkholderiaceae</taxon>
        <taxon>Burkholderia</taxon>
        <taxon>Burkholderia cepacia complex</taxon>
    </lineage>
</organism>
<gene>
    <name evidence="3" type="ORF">WR31_36720</name>
</gene>
<dbReference type="Pfam" id="PF06434">
    <property type="entry name" value="Aconitase_2_N"/>
    <property type="match status" value="1"/>
</dbReference>
<keyword evidence="3" id="KW-0456">Lyase</keyword>
<proteinExistence type="predicted"/>
<evidence type="ECO:0000259" key="1">
    <source>
        <dbReference type="Pfam" id="PF06434"/>
    </source>
</evidence>
<dbReference type="FunFam" id="1.25.40.310:FF:000001">
    <property type="entry name" value="Aconitate hydratase B"/>
    <property type="match status" value="1"/>
</dbReference>
<reference evidence="3 4" key="1">
    <citation type="submission" date="2015-03" db="EMBL/GenBank/DDBJ databases">
        <title>Draft genome sequences of the Burkholderia contaminans strains LMG 23361 and FFH2055 and Burkholderia cenocepacia K56-2.</title>
        <authorList>
            <person name="Bloodworth R.A."/>
            <person name="Selin C."/>
            <person name="Lopez De Volder M.A."/>
            <person name="Degrossi J."/>
            <person name="Drevinek P."/>
            <person name="Galanternik L."/>
            <person name="Cardona S.T."/>
        </authorList>
    </citation>
    <scope>NUCLEOTIDE SEQUENCE [LARGE SCALE GENOMIC DNA]</scope>
    <source>
        <strain evidence="3 4">LMG 23361</strain>
    </source>
</reference>
<dbReference type="Pfam" id="PF11791">
    <property type="entry name" value="Aconitase_B_N"/>
    <property type="match status" value="1"/>
</dbReference>
<dbReference type="SUPFAM" id="SSF52016">
    <property type="entry name" value="LeuD/IlvD-like"/>
    <property type="match status" value="1"/>
</dbReference>
<name>A0ABD4AIF6_9BURK</name>
<dbReference type="EMBL" id="LASD01000017">
    <property type="protein sequence ID" value="KKL30386.1"/>
    <property type="molecule type" value="Genomic_DNA"/>
</dbReference>
<comment type="caution">
    <text evidence="3">The sequence shown here is derived from an EMBL/GenBank/DDBJ whole genome shotgun (WGS) entry which is preliminary data.</text>
</comment>
<evidence type="ECO:0000313" key="3">
    <source>
        <dbReference type="EMBL" id="KKL30386.1"/>
    </source>
</evidence>
<evidence type="ECO:0000259" key="2">
    <source>
        <dbReference type="Pfam" id="PF11791"/>
    </source>
</evidence>
<dbReference type="InterPro" id="IPR015933">
    <property type="entry name" value="Aconitase_B_HEAT-like_dom"/>
</dbReference>
<feature type="non-terminal residue" evidence="3">
    <location>
        <position position="202"/>
    </location>
</feature>
<protein>
    <submittedName>
        <fullName evidence="3">Bifunctional aconitate hydratase 2/2-methylisocitrate dehydratase</fullName>
        <ecNumber evidence="3">4.2.1.3</ecNumber>
    </submittedName>
</protein>
<dbReference type="Proteomes" id="UP000034400">
    <property type="component" value="Unassembled WGS sequence"/>
</dbReference>
<sequence>MELLTNPPAGEEQTLLDLITHRVPAGVDEAARVKAGFLAAVAKGETACPLISRERATELLGTMLGGYNIQPLIELLSDEAVAAVAANALKKTLLMFDQFHDVKELADKGNVHAKAVLQSWADAEWFTSRPEVPQSLTITVFKVTGETNTDDLSPAPDATTRPDIPMHALAMLKNARPGITPEEDGKRGPVKFIESLKERVTW</sequence>
<dbReference type="GO" id="GO:0003994">
    <property type="term" value="F:aconitate hydratase activity"/>
    <property type="evidence" value="ECO:0007669"/>
    <property type="project" value="UniProtKB-EC"/>
</dbReference>
<dbReference type="AlphaFoldDB" id="A0ABD4AIF6"/>
<accession>A0ABD4AIF6</accession>
<evidence type="ECO:0000313" key="4">
    <source>
        <dbReference type="Proteomes" id="UP000034400"/>
    </source>
</evidence>